<dbReference type="InterPro" id="IPR021005">
    <property type="entry name" value="Znf_CGNR"/>
</dbReference>
<comment type="caution">
    <text evidence="2">The sequence shown here is derived from an EMBL/GenBank/DDBJ whole genome shotgun (WGS) entry which is preliminary data.</text>
</comment>
<keyword evidence="3" id="KW-1185">Reference proteome</keyword>
<protein>
    <recommendedName>
        <fullName evidence="1">Zinc finger CGNR domain-containing protein</fullName>
    </recommendedName>
</protein>
<organism evidence="2 3">
    <name type="scientific">Salinarimonas ramus</name>
    <dbReference type="NCBI Taxonomy" id="690164"/>
    <lineage>
        <taxon>Bacteria</taxon>
        <taxon>Pseudomonadati</taxon>
        <taxon>Pseudomonadota</taxon>
        <taxon>Alphaproteobacteria</taxon>
        <taxon>Hyphomicrobiales</taxon>
        <taxon>Salinarimonadaceae</taxon>
        <taxon>Salinarimonas</taxon>
    </lineage>
</organism>
<dbReference type="Pfam" id="PF11706">
    <property type="entry name" value="zf-CGNR"/>
    <property type="match status" value="1"/>
</dbReference>
<proteinExistence type="predicted"/>
<dbReference type="RefSeq" id="WP_210317685.1">
    <property type="nucleotide sequence ID" value="NZ_BMMF01000014.1"/>
</dbReference>
<gene>
    <name evidence="2" type="ORF">GCM10011322_40650</name>
</gene>
<sequence>MTLGSPVEALFESGALALDFVNSTTGRARSPRRWEDSLTDAFATLTWLRGREAVDEARFRTLVRLAASDDAASEAFMREVRALREALSRIFRAAIAGRAPAEQDLAALDRVLSVARGPTRLAWGANGLVRAQAGEGEPRLLDALVPVASSAEALLTAERLGRVKTCGSSTCEWLFLDTSKNGSRRWCRMDVCGNREKGRRRLQRERAA</sequence>
<dbReference type="Pfam" id="PF07336">
    <property type="entry name" value="ABATE"/>
    <property type="match status" value="1"/>
</dbReference>
<dbReference type="PANTHER" id="PTHR35525:SF3">
    <property type="entry name" value="BLL6575 PROTEIN"/>
    <property type="match status" value="1"/>
</dbReference>
<dbReference type="InterPro" id="IPR010852">
    <property type="entry name" value="ABATE"/>
</dbReference>
<feature type="domain" description="Zinc finger CGNR" evidence="1">
    <location>
        <begin position="162"/>
        <end position="204"/>
    </location>
</feature>
<dbReference type="PANTHER" id="PTHR35525">
    <property type="entry name" value="BLL6575 PROTEIN"/>
    <property type="match status" value="1"/>
</dbReference>
<evidence type="ECO:0000259" key="1">
    <source>
        <dbReference type="Pfam" id="PF11706"/>
    </source>
</evidence>
<dbReference type="Proteomes" id="UP000600449">
    <property type="component" value="Unassembled WGS sequence"/>
</dbReference>
<dbReference type="InterPro" id="IPR023286">
    <property type="entry name" value="ABATE_dom_sf"/>
</dbReference>
<name>A0A917V877_9HYPH</name>
<dbReference type="EMBL" id="BMMF01000014">
    <property type="protein sequence ID" value="GGK49504.1"/>
    <property type="molecule type" value="Genomic_DNA"/>
</dbReference>
<accession>A0A917V877</accession>
<evidence type="ECO:0000313" key="3">
    <source>
        <dbReference type="Proteomes" id="UP000600449"/>
    </source>
</evidence>
<dbReference type="Gene3D" id="1.10.3300.10">
    <property type="entry name" value="Jann2411-like domain"/>
    <property type="match status" value="1"/>
</dbReference>
<dbReference type="SUPFAM" id="SSF160904">
    <property type="entry name" value="Jann2411-like"/>
    <property type="match status" value="1"/>
</dbReference>
<reference evidence="2 3" key="1">
    <citation type="journal article" date="2014" name="Int. J. Syst. Evol. Microbiol.">
        <title>Complete genome sequence of Corynebacterium casei LMG S-19264T (=DSM 44701T), isolated from a smear-ripened cheese.</title>
        <authorList>
            <consortium name="US DOE Joint Genome Institute (JGI-PGF)"/>
            <person name="Walter F."/>
            <person name="Albersmeier A."/>
            <person name="Kalinowski J."/>
            <person name="Ruckert C."/>
        </authorList>
    </citation>
    <scope>NUCLEOTIDE SEQUENCE [LARGE SCALE GENOMIC DNA]</scope>
    <source>
        <strain evidence="2 3">CGMCC 1.9161</strain>
    </source>
</reference>
<evidence type="ECO:0000313" key="2">
    <source>
        <dbReference type="EMBL" id="GGK49504.1"/>
    </source>
</evidence>
<dbReference type="AlphaFoldDB" id="A0A917V877"/>